<evidence type="ECO:0000313" key="3">
    <source>
        <dbReference type="Proteomes" id="UP000254291"/>
    </source>
</evidence>
<dbReference type="AlphaFoldDB" id="A0A378SWV2"/>
<dbReference type="PROSITE" id="PS51318">
    <property type="entry name" value="TAT"/>
    <property type="match status" value="1"/>
</dbReference>
<protein>
    <submittedName>
        <fullName evidence="2">Glucose/sorbosone dehydrogenases-like protein</fullName>
    </submittedName>
</protein>
<organism evidence="2 3">
    <name type="scientific">Mycolicibacterium gilvum</name>
    <dbReference type="NCBI Taxonomy" id="1804"/>
    <lineage>
        <taxon>Bacteria</taxon>
        <taxon>Bacillati</taxon>
        <taxon>Actinomycetota</taxon>
        <taxon>Actinomycetes</taxon>
        <taxon>Mycobacteriales</taxon>
        <taxon>Mycobacteriaceae</taxon>
        <taxon>Mycolicibacterium</taxon>
    </lineage>
</organism>
<sequence>MSQPPAKRPLNKQDQSVRRAAGFPVRQWLKLGAASAGMGAALLGFSLLGPATGTAAADGTGDTSSAQSSSSAGDSPSGKPAGGADREAGATTSGSASADDSDSEAGTASRSRRDVRPADDEDAAEHDDIDTGDIDTGEAEDTEAAPQGATKPRAARLSGAAAEPAEEEQEQQQPAPPVKAPDWLAPRRARGETVSRIVDTWTQRNQAWINSLNVSEARKAELAASFAQFKRTFLNQAPTLNPIQVTGLVSGAITGRIEASDADGDRIVYRLAGNPREGSVVVNADGTYTYTPGANFDGVDTFRVVALDAGSNLNLLDPLRGVGTSAVGLINQNAITFEFTYTGADWTEPRQKALEDVAAGLLEYFRVDRPVTLTYAVRLEDPTDPERGLAAAGSDYISKLPGYWPTVVQHKLQTGRDVNGAKTDGWITWNFADHKWALGDVVSAAEYDFTAVAVHELMHSFGFLSSLGKPGSAQDLDLSVFDRFIVTARGTDPFVLGRWQRSNDPKLEGEDGGLYFGGPNAVLGYDGYLIPLFTPWEFKGGSSVLHVDDLTFTGDRMKVMTAETPTGPSPRLFSAMEIGILRDLGYTVVLPQQPPYAPAALIGFVFLFRTRRK</sequence>
<dbReference type="EMBL" id="UGQM01000001">
    <property type="protein sequence ID" value="STZ46578.1"/>
    <property type="molecule type" value="Genomic_DNA"/>
</dbReference>
<evidence type="ECO:0000256" key="1">
    <source>
        <dbReference type="SAM" id="MobiDB-lite"/>
    </source>
</evidence>
<feature type="region of interest" description="Disordered" evidence="1">
    <location>
        <begin position="50"/>
        <end position="184"/>
    </location>
</feature>
<dbReference type="Proteomes" id="UP000254291">
    <property type="component" value="Unassembled WGS sequence"/>
</dbReference>
<feature type="region of interest" description="Disordered" evidence="1">
    <location>
        <begin position="1"/>
        <end position="20"/>
    </location>
</feature>
<feature type="compositionally biased region" description="Acidic residues" evidence="1">
    <location>
        <begin position="119"/>
        <end position="143"/>
    </location>
</feature>
<gene>
    <name evidence="2" type="ORF">NCTC10742_05849</name>
</gene>
<name>A0A378SWV2_9MYCO</name>
<reference evidence="2 3" key="1">
    <citation type="submission" date="2018-06" db="EMBL/GenBank/DDBJ databases">
        <authorList>
            <consortium name="Pathogen Informatics"/>
            <person name="Doyle S."/>
        </authorList>
    </citation>
    <scope>NUCLEOTIDE SEQUENCE [LARGE SCALE GENOMIC DNA]</scope>
    <source>
        <strain evidence="2 3">NCTC10742</strain>
    </source>
</reference>
<feature type="compositionally biased region" description="Low complexity" evidence="1">
    <location>
        <begin position="50"/>
        <end position="109"/>
    </location>
</feature>
<accession>A0A378SWV2</accession>
<dbReference type="Pfam" id="PF17963">
    <property type="entry name" value="Big_9"/>
    <property type="match status" value="1"/>
</dbReference>
<proteinExistence type="predicted"/>
<dbReference type="InterPro" id="IPR006311">
    <property type="entry name" value="TAT_signal"/>
</dbReference>
<evidence type="ECO:0000313" key="2">
    <source>
        <dbReference type="EMBL" id="STZ46578.1"/>
    </source>
</evidence>
<dbReference type="Gene3D" id="2.60.40.3440">
    <property type="match status" value="1"/>
</dbReference>